<feature type="domain" description="Secretion system C-terminal sorting" evidence="3">
    <location>
        <begin position="358"/>
        <end position="437"/>
    </location>
</feature>
<dbReference type="AlphaFoldDB" id="A0A3S3QBA0"/>
<sequence length="438" mass="47713">MKKNLLLMASLFAGFFGTAQGVDENGYATVNVNMEPQYAKQVFYKLATNTQTPVAANSWDISFQKSPGGMAMGAIRVNDHKISAFYEASANIADWSTISVTNEGTWTSLYNSETEWSVGAFDNGSDNTAQIGFGWGLYNMGTHHINGTRIFVLKIATNNYKKIIIEDLNTQAAGGPTYTFKYATWDGTVWSADQTGVVVTPTNATTDFVYFSFDTNATVTVAPATTAWDFVFTKYYGLVTMGPTPTMYGINGALQNTAAGVKIAAVDETRAVATFTLPAATAYSSNINSIGDKWKVFQAGAYTVPEKAYYVKYDNGTIYRMYFLSFGGSATGALSFKYKDVTPAAGLEELNANISFGIYPNPSVDKNITLMYDLKNNVAEKNTVSIYSITGAKVFETEITNNSGFYTKELNLSSLTSGMYIVKMESGKYSATQKLIIQ</sequence>
<dbReference type="InterPro" id="IPR026444">
    <property type="entry name" value="Secre_tail"/>
</dbReference>
<dbReference type="Pfam" id="PF18962">
    <property type="entry name" value="Por_Secre_tail"/>
    <property type="match status" value="1"/>
</dbReference>
<dbReference type="InterPro" id="IPR025921">
    <property type="entry name" value="HmuY"/>
</dbReference>
<keyword evidence="1 2" id="KW-0732">Signal</keyword>
<reference evidence="4 5" key="1">
    <citation type="submission" date="2019-01" db="EMBL/GenBank/DDBJ databases">
        <title>Flavobacterium sp. nov.,isolated from freshwater.</title>
        <authorList>
            <person name="Zhang R."/>
            <person name="Du Z.-J."/>
        </authorList>
    </citation>
    <scope>NUCLEOTIDE SEQUENCE [LARGE SCALE GENOMIC DNA]</scope>
    <source>
        <strain evidence="4 5">1E403</strain>
    </source>
</reference>
<evidence type="ECO:0000256" key="1">
    <source>
        <dbReference type="ARBA" id="ARBA00022729"/>
    </source>
</evidence>
<organism evidence="4 5">
    <name type="scientific">Flavobacterium cerinum</name>
    <dbReference type="NCBI Taxonomy" id="2502784"/>
    <lineage>
        <taxon>Bacteria</taxon>
        <taxon>Pseudomonadati</taxon>
        <taxon>Bacteroidota</taxon>
        <taxon>Flavobacteriia</taxon>
        <taxon>Flavobacteriales</taxon>
        <taxon>Flavobacteriaceae</taxon>
        <taxon>Flavobacterium</taxon>
    </lineage>
</organism>
<keyword evidence="5" id="KW-1185">Reference proteome</keyword>
<dbReference type="CDD" id="cd12105">
    <property type="entry name" value="HmuY"/>
    <property type="match status" value="1"/>
</dbReference>
<dbReference type="OrthoDB" id="629570at2"/>
<dbReference type="RefSeq" id="WP_128388440.1">
    <property type="nucleotide sequence ID" value="NZ_SBII01000001.1"/>
</dbReference>
<gene>
    <name evidence="4" type="ORF">EPI11_02875</name>
</gene>
<feature type="signal peptide" evidence="2">
    <location>
        <begin position="1"/>
        <end position="21"/>
    </location>
</feature>
<evidence type="ECO:0000313" key="4">
    <source>
        <dbReference type="EMBL" id="RWX03887.1"/>
    </source>
</evidence>
<comment type="caution">
    <text evidence="4">The sequence shown here is derived from an EMBL/GenBank/DDBJ whole genome shotgun (WGS) entry which is preliminary data.</text>
</comment>
<dbReference type="NCBIfam" id="TIGR04183">
    <property type="entry name" value="Por_Secre_tail"/>
    <property type="match status" value="1"/>
</dbReference>
<evidence type="ECO:0000259" key="3">
    <source>
        <dbReference type="Pfam" id="PF18962"/>
    </source>
</evidence>
<feature type="chain" id="PRO_5018572785" evidence="2">
    <location>
        <begin position="22"/>
        <end position="438"/>
    </location>
</feature>
<name>A0A3S3QBA0_9FLAO</name>
<proteinExistence type="predicted"/>
<evidence type="ECO:0000256" key="2">
    <source>
        <dbReference type="SAM" id="SignalP"/>
    </source>
</evidence>
<dbReference type="Proteomes" id="UP000287527">
    <property type="component" value="Unassembled WGS sequence"/>
</dbReference>
<protein>
    <submittedName>
        <fullName evidence="4">T9SS type A sorting domain-containing protein</fullName>
    </submittedName>
</protein>
<dbReference type="EMBL" id="SBII01000001">
    <property type="protein sequence ID" value="RWX03887.1"/>
    <property type="molecule type" value="Genomic_DNA"/>
</dbReference>
<accession>A0A3S3QBA0</accession>
<evidence type="ECO:0000313" key="5">
    <source>
        <dbReference type="Proteomes" id="UP000287527"/>
    </source>
</evidence>